<sequence>MLKRNIALASLLAISTGALAQKNKPAASPVPADSTAKKTDSLPAGIKPYDQVITAKAKSYAGMFTVHAVGGRYFFEIPDSMLTRAILVVNRIGQAATNTRPNMTGYAGDQIAENVVHFDKGQDDKILMKVMRFQERSSDTTENGMFRAVIKSNLEPIAAVFPVKAYNKAANATVIDVTDMLNNENEIFHFGPMVKAALKLGAVQADKSFITSVKAFPMNIEIRTLRSYMSTGAQPGATIPDSYELNSSMVLLPKEPMQARYADARVGFFSRGYVDFDADPQGVKARYLITRWRLEPKAEDVEKYKRGELVEPKQPIVYYIDPATPKKWVPYLIAGVNDWQKAFEQAGFKNAIKALPAPENDSTWSIDDARHSVIVYKPSAVANASGPHVHDPRSGEIIESHINWYHNIMQLVRNWYMIQAGPLDARARKMEFDDELMGQLIRFVSSHEVGHTLGLAHNFGSSSTVPVEKLRDKAWVEAHGHTPSIMDYARFNWVAQPEDNISEKGIFPRIGDYDRWAIEFGYRWYPQFKSPNEEIAFMNKLVIDSLAANKRLFFGGEFSFSDPRSQSEDLGDNNVIAAKYGLKNLQRVLPQLKNWTRVPNEGYENLKNMYETLLRQYMLLSAQVLKSVGGSYTTLKSVEQPGVQITAVEYAKQKEAMKFLQEYVFTTQKWLINDTLTNLTGLDGALYISIAQGNVIKRLLASGTIVSLTREAEMNKGSKTYTASEMLEDLKSTVWSELYSNKPVDLYRRNLQKMYLEQAKKAFKQVSEITGGNYGNGTILYVNPDPTGNDASTLVRAQLVSLRGDIRRAIPVQSGISKYHLQDMEVRITNILEGNDKEK</sequence>
<proteinExistence type="predicted"/>
<dbReference type="InterPro" id="IPR032534">
    <property type="entry name" value="EcxA_zinc-bd"/>
</dbReference>
<dbReference type="Pfam" id="PF16313">
    <property type="entry name" value="DUF4953"/>
    <property type="match status" value="1"/>
</dbReference>
<feature type="domain" description="DUF5117" evidence="3">
    <location>
        <begin position="108"/>
        <end position="297"/>
    </location>
</feature>
<dbReference type="CDD" id="cd04276">
    <property type="entry name" value="ZnMc_MMP_like_2"/>
    <property type="match status" value="1"/>
</dbReference>
<dbReference type="OrthoDB" id="9776599at2"/>
<evidence type="ECO:0000259" key="2">
    <source>
        <dbReference type="Pfam" id="PF16313"/>
    </source>
</evidence>
<evidence type="ECO:0000259" key="4">
    <source>
        <dbReference type="Pfam" id="PF17162"/>
    </source>
</evidence>
<dbReference type="PANTHER" id="PTHR38478:SF1">
    <property type="entry name" value="ZINC DEPENDENT METALLOPROTEASE DOMAIN LIPOPROTEIN"/>
    <property type="match status" value="1"/>
</dbReference>
<dbReference type="InterPro" id="IPR033413">
    <property type="entry name" value="DUF5117"/>
</dbReference>
<protein>
    <submittedName>
        <fullName evidence="5">Uncharacterized protein DUF5118</fullName>
    </submittedName>
</protein>
<reference evidence="5 6" key="1">
    <citation type="submission" date="2018-06" db="EMBL/GenBank/DDBJ databases">
        <title>Genomic Encyclopedia of Archaeal and Bacterial Type Strains, Phase II (KMG-II): from individual species to whole genera.</title>
        <authorList>
            <person name="Goeker M."/>
        </authorList>
    </citation>
    <scope>NUCLEOTIDE SEQUENCE [LARGE SCALE GENOMIC DNA]</scope>
    <source>
        <strain evidence="5 6">DSM 23857</strain>
    </source>
</reference>
<gene>
    <name evidence="5" type="ORF">LX64_01278</name>
</gene>
<evidence type="ECO:0000313" key="6">
    <source>
        <dbReference type="Proteomes" id="UP000249547"/>
    </source>
</evidence>
<dbReference type="Pfam" id="PF17162">
    <property type="entry name" value="DUF5118"/>
    <property type="match status" value="1"/>
</dbReference>
<feature type="chain" id="PRO_5016330380" evidence="1">
    <location>
        <begin position="21"/>
        <end position="839"/>
    </location>
</feature>
<feature type="signal peptide" evidence="1">
    <location>
        <begin position="1"/>
        <end position="20"/>
    </location>
</feature>
<evidence type="ECO:0000313" key="5">
    <source>
        <dbReference type="EMBL" id="RAJ08624.1"/>
    </source>
</evidence>
<evidence type="ECO:0000256" key="1">
    <source>
        <dbReference type="SAM" id="SignalP"/>
    </source>
</evidence>
<dbReference type="PANTHER" id="PTHR38478">
    <property type="entry name" value="PEPTIDASE M1A AND M12B"/>
    <property type="match status" value="1"/>
</dbReference>
<dbReference type="InterPro" id="IPR034032">
    <property type="entry name" value="Zn_MMP-like_bac"/>
</dbReference>
<feature type="domain" description="DUF5118" evidence="4">
    <location>
        <begin position="46"/>
        <end position="93"/>
    </location>
</feature>
<dbReference type="Proteomes" id="UP000249547">
    <property type="component" value="Unassembled WGS sequence"/>
</dbReference>
<dbReference type="RefSeq" id="WP_111596756.1">
    <property type="nucleotide sequence ID" value="NZ_QLLL01000002.1"/>
</dbReference>
<dbReference type="EMBL" id="QLLL01000002">
    <property type="protein sequence ID" value="RAJ08624.1"/>
    <property type="molecule type" value="Genomic_DNA"/>
</dbReference>
<keyword evidence="6" id="KW-1185">Reference proteome</keyword>
<keyword evidence="1" id="KW-0732">Signal</keyword>
<name>A0A327QY24_9BACT</name>
<accession>A0A327QY24</accession>
<evidence type="ECO:0000259" key="3">
    <source>
        <dbReference type="Pfam" id="PF17148"/>
    </source>
</evidence>
<dbReference type="AlphaFoldDB" id="A0A327QY24"/>
<dbReference type="SUPFAM" id="SSF55486">
    <property type="entry name" value="Metalloproteases ('zincins'), catalytic domain"/>
    <property type="match status" value="1"/>
</dbReference>
<dbReference type="InterPro" id="IPR033428">
    <property type="entry name" value="DUF5118"/>
</dbReference>
<dbReference type="Pfam" id="PF17148">
    <property type="entry name" value="DUF5117"/>
    <property type="match status" value="1"/>
</dbReference>
<comment type="caution">
    <text evidence="5">The sequence shown here is derived from an EMBL/GenBank/DDBJ whole genome shotgun (WGS) entry which is preliminary data.</text>
</comment>
<feature type="domain" description="EcxA zinc-binding" evidence="2">
    <location>
        <begin position="429"/>
        <end position="740"/>
    </location>
</feature>
<organism evidence="5 6">
    <name type="scientific">Chitinophaga skermanii</name>
    <dbReference type="NCBI Taxonomy" id="331697"/>
    <lineage>
        <taxon>Bacteria</taxon>
        <taxon>Pseudomonadati</taxon>
        <taxon>Bacteroidota</taxon>
        <taxon>Chitinophagia</taxon>
        <taxon>Chitinophagales</taxon>
        <taxon>Chitinophagaceae</taxon>
        <taxon>Chitinophaga</taxon>
    </lineage>
</organism>